<dbReference type="SUPFAM" id="SSF141868">
    <property type="entry name" value="EAL domain-like"/>
    <property type="match status" value="1"/>
</dbReference>
<dbReference type="Gene3D" id="3.20.20.450">
    <property type="entry name" value="EAL domain"/>
    <property type="match status" value="1"/>
</dbReference>
<evidence type="ECO:0000259" key="1">
    <source>
        <dbReference type="PROSITE" id="PS50883"/>
    </source>
</evidence>
<sequence length="32" mass="3329">MTGAEALIRLKLPDGTLLQAEEFIGLAADTGL</sequence>
<proteinExistence type="predicted"/>
<evidence type="ECO:0000313" key="2">
    <source>
        <dbReference type="EMBL" id="KAA6453142.1"/>
    </source>
</evidence>
<organism evidence="2 3">
    <name type="scientific">Bacillus swezeyi</name>
    <dbReference type="NCBI Taxonomy" id="1925020"/>
    <lineage>
        <taxon>Bacteria</taxon>
        <taxon>Bacillati</taxon>
        <taxon>Bacillota</taxon>
        <taxon>Bacilli</taxon>
        <taxon>Bacillales</taxon>
        <taxon>Bacillaceae</taxon>
        <taxon>Bacillus</taxon>
    </lineage>
</organism>
<feature type="domain" description="EAL" evidence="1">
    <location>
        <begin position="1"/>
        <end position="32"/>
    </location>
</feature>
<dbReference type="Proteomes" id="UP000324326">
    <property type="component" value="Unassembled WGS sequence"/>
</dbReference>
<accession>A0A5M8S4R1</accession>
<gene>
    <name evidence="2" type="ORF">DX927_02690</name>
</gene>
<comment type="caution">
    <text evidence="2">The sequence shown here is derived from an EMBL/GenBank/DDBJ whole genome shotgun (WGS) entry which is preliminary data.</text>
</comment>
<dbReference type="InterPro" id="IPR001633">
    <property type="entry name" value="EAL_dom"/>
</dbReference>
<dbReference type="InterPro" id="IPR035919">
    <property type="entry name" value="EAL_sf"/>
</dbReference>
<reference evidence="2 3" key="1">
    <citation type="submission" date="2018-08" db="EMBL/GenBank/DDBJ databases">
        <title>Bacillus phenotypic plasticity.</title>
        <authorList>
            <person name="Hurtado E."/>
        </authorList>
    </citation>
    <scope>NUCLEOTIDE SEQUENCE [LARGE SCALE GENOMIC DNA]</scope>
    <source>
        <strain evidence="2 3">427</strain>
    </source>
</reference>
<name>A0A5M8S4R1_9BACI</name>
<evidence type="ECO:0000313" key="3">
    <source>
        <dbReference type="Proteomes" id="UP000324326"/>
    </source>
</evidence>
<protein>
    <recommendedName>
        <fullName evidence="1">EAL domain-containing protein</fullName>
    </recommendedName>
</protein>
<dbReference type="PROSITE" id="PS50883">
    <property type="entry name" value="EAL"/>
    <property type="match status" value="1"/>
</dbReference>
<dbReference type="AlphaFoldDB" id="A0A5M8S4R1"/>
<dbReference type="EMBL" id="QSND01000001">
    <property type="protein sequence ID" value="KAA6453142.1"/>
    <property type="molecule type" value="Genomic_DNA"/>
</dbReference>